<protein>
    <recommendedName>
        <fullName evidence="5">AMP-dependent synthetase/ligase domain-containing protein</fullName>
    </recommendedName>
</protein>
<dbReference type="Gene3D" id="3.30.300.30">
    <property type="match status" value="1"/>
</dbReference>
<organism evidence="3 4">
    <name type="scientific">Austropuccinia psidii MF-1</name>
    <dbReference type="NCBI Taxonomy" id="1389203"/>
    <lineage>
        <taxon>Eukaryota</taxon>
        <taxon>Fungi</taxon>
        <taxon>Dikarya</taxon>
        <taxon>Basidiomycota</taxon>
        <taxon>Pucciniomycotina</taxon>
        <taxon>Pucciniomycetes</taxon>
        <taxon>Pucciniales</taxon>
        <taxon>Sphaerophragmiaceae</taxon>
        <taxon>Austropuccinia</taxon>
    </lineage>
</organism>
<name>A0A9Q3CTL9_9BASI</name>
<dbReference type="OrthoDB" id="10253115at2759"/>
<sequence>MMMSPDPIARSPRAQATVYPLTALRSKTLFSDVGGNNSKMLAAITQLRAGSTFLGNALLRIGTLSSCPKPEQAHPFKLSSTTRGLFKDPDSSQTESYVVGEVEPRLIEETLWDHWSSEILPAFHYRPALISKFEPSSAIYQTNRNDCLRLTYSQLDHASNSLANGLFQIGIRKGDRVGINSNNHSIYPILQWATAKLGAILTTINPAYSLSELTAVLKKVDCKVLFSCSKLKSKDAIPTFKKLFEQNPELISHLILIDNESHLSNQRSNYQIFNNFNNNSKVIDSNEILCNFKSKQFIPPPALNKHDIINLQFTSGTTGLPKAASLTHHNLINNAHHIASRLNLKSEDLVCNVPPMFHCFGLIIGALATFVKGATLVLPSENFNAESAIHAVAEERCTVLNGVGTMFLAEIQALERLGSMDLSSLRTGVVAGSPVPANLMKQIEEKLGLKELTILYGMTETSPGSFHTKPSDNWTKRTETVGTIYPHLRAKVVDLNDRKIVKRGQKGEFMVSGYAVQKGYWQDEAETKKAMEKDEEGRVWMKSGDLAIMDPDGYLQIVGRTKDVIIRGGENLFPVAIESCITSLEGVLEVAIVGVSDEYYGEVVGAFVKRKALEPSKSDTQASIVTIEKICERVRNEMSSANIPKYIWFLDSINRSEFPITGSGKIKKTELREWAMELIGKGKKNSKIYRK</sequence>
<comment type="caution">
    <text evidence="3">The sequence shown here is derived from an EMBL/GenBank/DDBJ whole genome shotgun (WGS) entry which is preliminary data.</text>
</comment>
<dbReference type="EMBL" id="AVOT02010894">
    <property type="protein sequence ID" value="MBW0491071.1"/>
    <property type="molecule type" value="Genomic_DNA"/>
</dbReference>
<dbReference type="Gene3D" id="3.40.50.980">
    <property type="match status" value="2"/>
</dbReference>
<evidence type="ECO:0000313" key="3">
    <source>
        <dbReference type="EMBL" id="MBW0491071.1"/>
    </source>
</evidence>
<feature type="domain" description="AMP-dependent synthetase/ligase" evidence="1">
    <location>
        <begin position="145"/>
        <end position="521"/>
    </location>
</feature>
<evidence type="ECO:0000313" key="4">
    <source>
        <dbReference type="Proteomes" id="UP000765509"/>
    </source>
</evidence>
<evidence type="ECO:0008006" key="5">
    <source>
        <dbReference type="Google" id="ProtNLM"/>
    </source>
</evidence>
<dbReference type="GO" id="GO:0031956">
    <property type="term" value="F:medium-chain fatty acid-CoA ligase activity"/>
    <property type="evidence" value="ECO:0007669"/>
    <property type="project" value="TreeGrafter"/>
</dbReference>
<gene>
    <name evidence="3" type="ORF">O181_030786</name>
</gene>
<dbReference type="InterPro" id="IPR025110">
    <property type="entry name" value="AMP-bd_C"/>
</dbReference>
<accession>A0A9Q3CTL9</accession>
<dbReference type="InterPro" id="IPR000873">
    <property type="entry name" value="AMP-dep_synth/lig_dom"/>
</dbReference>
<dbReference type="PANTHER" id="PTHR43201">
    <property type="entry name" value="ACYL-COA SYNTHETASE"/>
    <property type="match status" value="1"/>
</dbReference>
<feature type="domain" description="AMP-binding enzyme C-terminal" evidence="2">
    <location>
        <begin position="577"/>
        <end position="665"/>
    </location>
</feature>
<dbReference type="InterPro" id="IPR045851">
    <property type="entry name" value="AMP-bd_C_sf"/>
</dbReference>
<evidence type="ECO:0000259" key="1">
    <source>
        <dbReference type="Pfam" id="PF00501"/>
    </source>
</evidence>
<dbReference type="Proteomes" id="UP000765509">
    <property type="component" value="Unassembled WGS sequence"/>
</dbReference>
<reference evidence="3" key="1">
    <citation type="submission" date="2021-03" db="EMBL/GenBank/DDBJ databases">
        <title>Draft genome sequence of rust myrtle Austropuccinia psidii MF-1, a brazilian biotype.</title>
        <authorList>
            <person name="Quecine M.C."/>
            <person name="Pachon D.M.R."/>
            <person name="Bonatelli M.L."/>
            <person name="Correr F.H."/>
            <person name="Franceschini L.M."/>
            <person name="Leite T.F."/>
            <person name="Margarido G.R.A."/>
            <person name="Almeida C.A."/>
            <person name="Ferrarezi J.A."/>
            <person name="Labate C.A."/>
        </authorList>
    </citation>
    <scope>NUCLEOTIDE SEQUENCE</scope>
    <source>
        <strain evidence="3">MF-1</strain>
    </source>
</reference>
<dbReference type="GO" id="GO:0006631">
    <property type="term" value="P:fatty acid metabolic process"/>
    <property type="evidence" value="ECO:0007669"/>
    <property type="project" value="TreeGrafter"/>
</dbReference>
<dbReference type="Pfam" id="PF13193">
    <property type="entry name" value="AMP-binding_C"/>
    <property type="match status" value="1"/>
</dbReference>
<dbReference type="SUPFAM" id="SSF56801">
    <property type="entry name" value="Acetyl-CoA synthetase-like"/>
    <property type="match status" value="1"/>
</dbReference>
<evidence type="ECO:0000259" key="2">
    <source>
        <dbReference type="Pfam" id="PF13193"/>
    </source>
</evidence>
<dbReference type="Pfam" id="PF00501">
    <property type="entry name" value="AMP-binding"/>
    <property type="match status" value="1"/>
</dbReference>
<dbReference type="AlphaFoldDB" id="A0A9Q3CTL9"/>
<proteinExistence type="predicted"/>
<dbReference type="InterPro" id="IPR020845">
    <property type="entry name" value="AMP-binding_CS"/>
</dbReference>
<dbReference type="PROSITE" id="PS00455">
    <property type="entry name" value="AMP_BINDING"/>
    <property type="match status" value="1"/>
</dbReference>
<dbReference type="Gene3D" id="2.30.38.10">
    <property type="entry name" value="Luciferase, Domain 3"/>
    <property type="match status" value="1"/>
</dbReference>
<keyword evidence="4" id="KW-1185">Reference proteome</keyword>
<dbReference type="PANTHER" id="PTHR43201:SF30">
    <property type="entry name" value="AMP-DEPENDENT SYNTHETASE_LIGASE DOMAIN-CONTAINING PROTEIN"/>
    <property type="match status" value="1"/>
</dbReference>